<dbReference type="EMBL" id="CP064795">
    <property type="protein sequence ID" value="QPG06943.1"/>
    <property type="molecule type" value="Genomic_DNA"/>
</dbReference>
<sequence>MTKVYAVYSKTIPSPQRDTMLAAYPSAAQYGEHYLFPMSHEQLTGEAHPTCVDLSASVLVESDPQEGQQTYKDFDALYDSTRPVDTTREVIVSVQQGRYLKESRYSTDAPPTE</sequence>
<evidence type="ECO:0000313" key="2">
    <source>
        <dbReference type="Proteomes" id="UP000595095"/>
    </source>
</evidence>
<reference evidence="1 2" key="1">
    <citation type="submission" date="2020-11" db="EMBL/GenBank/DDBJ databases">
        <title>Complete genome sequence for Salinimonas sp. strain G2-b.</title>
        <authorList>
            <person name="Park S.-J."/>
        </authorList>
    </citation>
    <scope>NUCLEOTIDE SEQUENCE [LARGE SCALE GENOMIC DNA]</scope>
    <source>
        <strain evidence="1 2">G2-b</strain>
    </source>
</reference>
<dbReference type="AlphaFoldDB" id="A0A7S9DZR7"/>
<evidence type="ECO:0000313" key="1">
    <source>
        <dbReference type="EMBL" id="QPG06943.1"/>
    </source>
</evidence>
<dbReference type="RefSeq" id="WP_195812015.1">
    <property type="nucleotide sequence ID" value="NZ_CP064795.1"/>
</dbReference>
<organism evidence="1 2">
    <name type="scientific">Salinimonas marina</name>
    <dbReference type="NCBI Taxonomy" id="2785918"/>
    <lineage>
        <taxon>Bacteria</taxon>
        <taxon>Pseudomonadati</taxon>
        <taxon>Pseudomonadota</taxon>
        <taxon>Gammaproteobacteria</taxon>
        <taxon>Alteromonadales</taxon>
        <taxon>Alteromonadaceae</taxon>
        <taxon>Alteromonas/Salinimonas group</taxon>
        <taxon>Salinimonas</taxon>
    </lineage>
</organism>
<gene>
    <name evidence="1" type="ORF">IT774_07520</name>
</gene>
<accession>A0A7S9DZR7</accession>
<protein>
    <submittedName>
        <fullName evidence="1">Uncharacterized protein</fullName>
    </submittedName>
</protein>
<proteinExistence type="predicted"/>
<name>A0A7S9DZR7_9ALTE</name>
<dbReference type="Proteomes" id="UP000595095">
    <property type="component" value="Chromosome"/>
</dbReference>
<keyword evidence="2" id="KW-1185">Reference proteome</keyword>
<dbReference type="KEGG" id="smaa:IT774_07520"/>